<dbReference type="InterPro" id="IPR011049">
    <property type="entry name" value="Serralysin-like_metalloprot_C"/>
</dbReference>
<dbReference type="PANTHER" id="PTHR38340">
    <property type="entry name" value="S-LAYER PROTEIN"/>
    <property type="match status" value="1"/>
</dbReference>
<accession>A0A975JCQ3</accession>
<evidence type="ECO:0008006" key="6">
    <source>
        <dbReference type="Google" id="ProtNLM"/>
    </source>
</evidence>
<proteinExistence type="predicted"/>
<dbReference type="InterPro" id="IPR018511">
    <property type="entry name" value="Hemolysin-typ_Ca-bd_CS"/>
</dbReference>
<organism evidence="4 5">
    <name type="scientific">Sulfitobacter albidus</name>
    <dbReference type="NCBI Taxonomy" id="2829501"/>
    <lineage>
        <taxon>Bacteria</taxon>
        <taxon>Pseudomonadati</taxon>
        <taxon>Pseudomonadota</taxon>
        <taxon>Alphaproteobacteria</taxon>
        <taxon>Rhodobacterales</taxon>
        <taxon>Roseobacteraceae</taxon>
        <taxon>Sulfitobacter</taxon>
    </lineage>
</organism>
<dbReference type="KEGG" id="sual:KDD17_14005"/>
<dbReference type="GO" id="GO:0005576">
    <property type="term" value="C:extracellular region"/>
    <property type="evidence" value="ECO:0007669"/>
    <property type="project" value="UniProtKB-SubCell"/>
</dbReference>
<dbReference type="SUPFAM" id="SSF51120">
    <property type="entry name" value="beta-Roll"/>
    <property type="match status" value="3"/>
</dbReference>
<evidence type="ECO:0000256" key="3">
    <source>
        <dbReference type="SAM" id="MobiDB-lite"/>
    </source>
</evidence>
<evidence type="ECO:0000256" key="2">
    <source>
        <dbReference type="ARBA" id="ARBA00022525"/>
    </source>
</evidence>
<feature type="region of interest" description="Disordered" evidence="3">
    <location>
        <begin position="1"/>
        <end position="25"/>
    </location>
</feature>
<sequence>MGDDDTLEGNGGDDTLSGGSGDDSLIGGGGNDTFRYFAGESAGADTVEGGDGIDGLAIFNAGTTDLEIAGTSWSGLEQITFNTADTVQGSKTLIVDGTEFEDGFGTGPAIFGQANTGLREIIRINMDTDTTLNLSGTTFDSNWTNGFDRIEVIGDGSFEQFTGTSGNDSISGGGGNDTFTLDVATTGSSETIHGGTGTDRILIGSAGVIDLSSASVEISGIEEIRFVVQGDNTLRLSSTELDTADELLDVFIDGFTGVQDQNNIEIVMRTTDVDLSGWTFFQWDDGSDETIRILGQSTAESFAGSSQRDVIETGGGNDTVMAGMGNDTIVMQGGALTLDGGEGDDLFRVTNTTLSNQTIDGALDPIRWIIPV</sequence>
<dbReference type="PROSITE" id="PS00330">
    <property type="entry name" value="HEMOLYSIN_CALCIUM"/>
    <property type="match status" value="2"/>
</dbReference>
<keyword evidence="2" id="KW-0964">Secreted</keyword>
<gene>
    <name evidence="4" type="ORF">KDD17_14005</name>
</gene>
<reference evidence="4" key="1">
    <citation type="submission" date="2021-04" db="EMBL/GenBank/DDBJ databases">
        <title>Complete genome sequence for Sulfitobacter sp. strain JK7-1.</title>
        <authorList>
            <person name="Park S.-J."/>
        </authorList>
    </citation>
    <scope>NUCLEOTIDE SEQUENCE</scope>
    <source>
        <strain evidence="4">JK7-1</strain>
    </source>
</reference>
<dbReference type="Pfam" id="PF00353">
    <property type="entry name" value="HemolysinCabind"/>
    <property type="match status" value="4"/>
</dbReference>
<evidence type="ECO:0000313" key="5">
    <source>
        <dbReference type="Proteomes" id="UP000683291"/>
    </source>
</evidence>
<name>A0A975JCQ3_9RHOB</name>
<keyword evidence="5" id="KW-1185">Reference proteome</keyword>
<dbReference type="EMBL" id="CP073581">
    <property type="protein sequence ID" value="QUJ76028.1"/>
    <property type="molecule type" value="Genomic_DNA"/>
</dbReference>
<comment type="subcellular location">
    <subcellularLocation>
        <location evidence="1">Secreted</location>
    </subcellularLocation>
</comment>
<dbReference type="Proteomes" id="UP000683291">
    <property type="component" value="Chromosome 1"/>
</dbReference>
<dbReference type="InterPro" id="IPR050557">
    <property type="entry name" value="RTX_toxin/Mannuronan_C5-epim"/>
</dbReference>
<protein>
    <recommendedName>
        <fullName evidence="6">Calcium-binding protein</fullName>
    </recommendedName>
</protein>
<evidence type="ECO:0000256" key="1">
    <source>
        <dbReference type="ARBA" id="ARBA00004613"/>
    </source>
</evidence>
<dbReference type="AlphaFoldDB" id="A0A975JCQ3"/>
<dbReference type="Gene3D" id="2.150.10.10">
    <property type="entry name" value="Serralysin-like metalloprotease, C-terminal"/>
    <property type="match status" value="3"/>
</dbReference>
<dbReference type="InterPro" id="IPR001343">
    <property type="entry name" value="Hemolysn_Ca-bd"/>
</dbReference>
<dbReference type="PRINTS" id="PR00313">
    <property type="entry name" value="CABNDNGRPT"/>
</dbReference>
<evidence type="ECO:0000313" key="4">
    <source>
        <dbReference type="EMBL" id="QUJ76028.1"/>
    </source>
</evidence>
<dbReference type="PANTHER" id="PTHR38340:SF1">
    <property type="entry name" value="S-LAYER PROTEIN"/>
    <property type="match status" value="1"/>
</dbReference>
<dbReference type="GO" id="GO:0005509">
    <property type="term" value="F:calcium ion binding"/>
    <property type="evidence" value="ECO:0007669"/>
    <property type="project" value="InterPro"/>
</dbReference>